<dbReference type="Pfam" id="PF03885">
    <property type="entry name" value="DUF327"/>
    <property type="match status" value="1"/>
</dbReference>
<dbReference type="InterPro" id="IPR005585">
    <property type="entry name" value="DUF327"/>
</dbReference>
<name>A0AAU8IGW9_9BACL</name>
<dbReference type="Gene3D" id="1.20.120.490">
    <property type="entry name" value="Hypothetical protein TM1646-like domain"/>
    <property type="match status" value="1"/>
</dbReference>
<evidence type="ECO:0000313" key="1">
    <source>
        <dbReference type="EMBL" id="XCJ17607.1"/>
    </source>
</evidence>
<accession>A0AAU8IGW9</accession>
<dbReference type="AlphaFoldDB" id="A0AAU8IGW9"/>
<dbReference type="EMBL" id="CP159510">
    <property type="protein sequence ID" value="XCJ17607.1"/>
    <property type="molecule type" value="Genomic_DNA"/>
</dbReference>
<sequence length="145" mass="16572">MSIKIGQENRVTEKAAGRGRITAKLNGSFSRTLAAGQEHLNAEALKTLMRHVDEQAARVSGSRTVHDLQLYKKLVRSFMQEAVRQGLDTERFRSWQNGGARQTLVRTVDKKLMELTHDLLDKNKKQLDLLDRLDEIRGMLINLYI</sequence>
<gene>
    <name evidence="1" type="ORF">ABNN70_03650</name>
</gene>
<proteinExistence type="predicted"/>
<dbReference type="InterPro" id="IPR024042">
    <property type="entry name" value="TM1646-like_dom_sf"/>
</dbReference>
<dbReference type="RefSeq" id="WP_240697333.1">
    <property type="nucleotide sequence ID" value="NZ_CP159510.1"/>
</dbReference>
<organism evidence="1">
    <name type="scientific">Sporolactobacillus sp. Y61</name>
    <dbReference type="NCBI Taxonomy" id="3160863"/>
    <lineage>
        <taxon>Bacteria</taxon>
        <taxon>Bacillati</taxon>
        <taxon>Bacillota</taxon>
        <taxon>Bacilli</taxon>
        <taxon>Bacillales</taxon>
        <taxon>Sporolactobacillaceae</taxon>
        <taxon>Sporolactobacillus</taxon>
    </lineage>
</organism>
<reference evidence="1" key="1">
    <citation type="submission" date="2024-06" db="EMBL/GenBank/DDBJ databases">
        <authorList>
            <person name="Fan A."/>
            <person name="Zhang F.Y."/>
            <person name="Zhang L."/>
        </authorList>
    </citation>
    <scope>NUCLEOTIDE SEQUENCE</scope>
    <source>
        <strain evidence="1">Y61</strain>
    </source>
</reference>
<dbReference type="SUPFAM" id="SSF158397">
    <property type="entry name" value="TM1646-like"/>
    <property type="match status" value="1"/>
</dbReference>
<protein>
    <submittedName>
        <fullName evidence="1">YaaR family protein</fullName>
    </submittedName>
</protein>